<keyword evidence="4" id="KW-1185">Reference proteome</keyword>
<dbReference type="Proteomes" id="UP000017837">
    <property type="component" value="Unassembled WGS sequence"/>
</dbReference>
<dbReference type="InterPro" id="IPR013736">
    <property type="entry name" value="Xaa-Pro_dipept_C"/>
</dbReference>
<dbReference type="Gene3D" id="2.60.120.260">
    <property type="entry name" value="Galactose-binding domain-like"/>
    <property type="match status" value="1"/>
</dbReference>
<dbReference type="InterPro" id="IPR008979">
    <property type="entry name" value="Galactose-bd-like_sf"/>
</dbReference>
<dbReference type="PATRIC" id="fig|1121022.4.peg.4415"/>
<dbReference type="SMART" id="SM00939">
    <property type="entry name" value="PepX_C"/>
    <property type="match status" value="1"/>
</dbReference>
<proteinExistence type="predicted"/>
<dbReference type="eggNOG" id="COG2936">
    <property type="taxonomic scope" value="Bacteria"/>
</dbReference>
<dbReference type="AlphaFoldDB" id="V4QRC3"/>
<dbReference type="InterPro" id="IPR000383">
    <property type="entry name" value="Xaa-Pro-like_dom"/>
</dbReference>
<dbReference type="InterPro" id="IPR029058">
    <property type="entry name" value="AB_hydrolase_fold"/>
</dbReference>
<feature type="domain" description="Xaa-Pro dipeptidyl-peptidase C-terminal" evidence="2">
    <location>
        <begin position="303"/>
        <end position="557"/>
    </location>
</feature>
<dbReference type="Gene3D" id="3.40.50.1820">
    <property type="entry name" value="alpha/beta hydrolase"/>
    <property type="match status" value="1"/>
</dbReference>
<accession>V4QRC3</accession>
<dbReference type="InterPro" id="IPR050585">
    <property type="entry name" value="Xaa-Pro_dipeptidyl-ppase/CocE"/>
</dbReference>
<keyword evidence="1" id="KW-0378">Hydrolase</keyword>
<evidence type="ECO:0000259" key="2">
    <source>
        <dbReference type="SMART" id="SM00939"/>
    </source>
</evidence>
<dbReference type="NCBIfam" id="TIGR00976">
    <property type="entry name" value="CocE_NonD"/>
    <property type="match status" value="1"/>
</dbReference>
<organism evidence="3 4">
    <name type="scientific">Asticcacaulis benevestitus DSM 16100 = ATCC BAA-896</name>
    <dbReference type="NCBI Taxonomy" id="1121022"/>
    <lineage>
        <taxon>Bacteria</taxon>
        <taxon>Pseudomonadati</taxon>
        <taxon>Pseudomonadota</taxon>
        <taxon>Alphaproteobacteria</taxon>
        <taxon>Caulobacterales</taxon>
        <taxon>Caulobacteraceae</taxon>
        <taxon>Asticcacaulis</taxon>
    </lineage>
</organism>
<name>V4QRC3_9CAUL</name>
<dbReference type="Pfam" id="PF02129">
    <property type="entry name" value="Peptidase_S15"/>
    <property type="match status" value="1"/>
</dbReference>
<evidence type="ECO:0000313" key="4">
    <source>
        <dbReference type="Proteomes" id="UP000017837"/>
    </source>
</evidence>
<protein>
    <recommendedName>
        <fullName evidence="2">Xaa-Pro dipeptidyl-peptidase C-terminal domain-containing protein</fullName>
    </recommendedName>
</protein>
<evidence type="ECO:0000313" key="3">
    <source>
        <dbReference type="EMBL" id="ESQ81728.1"/>
    </source>
</evidence>
<dbReference type="STRING" id="1121022.GCA_000376105_04243"/>
<gene>
    <name evidence="3" type="ORF">ABENE_21550</name>
</gene>
<dbReference type="PANTHER" id="PTHR43056:SF10">
    <property type="entry name" value="COCE_NOND FAMILY, PUTATIVE (AFU_ORTHOLOGUE AFUA_7G00600)-RELATED"/>
    <property type="match status" value="1"/>
</dbReference>
<dbReference type="InterPro" id="IPR005674">
    <property type="entry name" value="CocE/Ser_esterase"/>
</dbReference>
<sequence>MTMPGWDVSPQSTKPFWGKRVVGYITARDGVQLRYSALLPAGDGPFPIIINYSGYDPGSIGSNEYLKGNTAMHPLLDKALVEKGYAVVGINARGTACSEGQFDFIGRSYGTDGYDAVEFLAALPWSNGKIGMANWSWAGMSQLATASERPPHLLAIAPGMVLGDPQADSFAPGGVAQPGFVTNWWWFLHNRWDAARDSAKAEGDERCVSQVATNYITAERDSLPSQLIRHPLRDDKMEEKNLTLRTSNINIPVLSLESSQDEATTSRGGYFHDTLKPELIWTLQTNGNHDLYIAEKFREEFLIPFFDHFLKDEKNGFERKPHVTVWEETHTDGTGLMASMRAQPRWILTNPTYPLEARPLVFTLAGGGKLVDGAASGAPDLYAYPQSTAAVNADETGAPAWGPLPDRWNEGSLAYSSEPLAKTILTHGSASADLWLSSTAADTDVQVTLTELRPDGKEVYIQRGWLRLSHRTQDTGKSTVLRPFALNTTSSLLALTPDEPVLGRVELPKFNHAFRAGSRIRLWVETPSQTGGYGFAPISTPAINKVWHDADHPSRLVLGTVDASKVPPTLSDCGAIIMQPCRADPLAGQ</sequence>
<dbReference type="EMBL" id="AWGB01000084">
    <property type="protein sequence ID" value="ESQ81728.1"/>
    <property type="molecule type" value="Genomic_DNA"/>
</dbReference>
<evidence type="ECO:0000256" key="1">
    <source>
        <dbReference type="ARBA" id="ARBA00022801"/>
    </source>
</evidence>
<dbReference type="GO" id="GO:0008239">
    <property type="term" value="F:dipeptidyl-peptidase activity"/>
    <property type="evidence" value="ECO:0007669"/>
    <property type="project" value="InterPro"/>
</dbReference>
<dbReference type="Gene3D" id="1.10.3020.10">
    <property type="entry name" value="alpha-amino acid ester hydrolase ( Helical cap domain)"/>
    <property type="match status" value="1"/>
</dbReference>
<dbReference type="PANTHER" id="PTHR43056">
    <property type="entry name" value="PEPTIDASE S9 PROLYL OLIGOPEPTIDASE"/>
    <property type="match status" value="1"/>
</dbReference>
<dbReference type="Pfam" id="PF08530">
    <property type="entry name" value="PepX_C"/>
    <property type="match status" value="1"/>
</dbReference>
<dbReference type="SUPFAM" id="SSF49785">
    <property type="entry name" value="Galactose-binding domain-like"/>
    <property type="match status" value="1"/>
</dbReference>
<comment type="caution">
    <text evidence="3">The sequence shown here is derived from an EMBL/GenBank/DDBJ whole genome shotgun (WGS) entry which is preliminary data.</text>
</comment>
<dbReference type="SUPFAM" id="SSF53474">
    <property type="entry name" value="alpha/beta-Hydrolases"/>
    <property type="match status" value="1"/>
</dbReference>
<reference evidence="3 4" key="1">
    <citation type="journal article" date="2014" name="Nature">
        <title>Sequential evolution of bacterial morphology by co-option of a developmental regulator.</title>
        <authorList>
            <person name="Jiang C."/>
            <person name="Brown P.J."/>
            <person name="Ducret A."/>
            <person name="Brun Y.V."/>
        </authorList>
    </citation>
    <scope>NUCLEOTIDE SEQUENCE [LARGE SCALE GENOMIC DNA]</scope>
    <source>
        <strain evidence="3 4">DSM 16100</strain>
    </source>
</reference>